<name>A0A7U2F3M5_PHANO</name>
<evidence type="ECO:0000313" key="2">
    <source>
        <dbReference type="Proteomes" id="UP000663193"/>
    </source>
</evidence>
<dbReference type="AlphaFoldDB" id="A0A7U2F3M5"/>
<dbReference type="VEuPathDB" id="FungiDB:JI435_042080"/>
<sequence length="48" mass="5438">MGCKSSTSKVLLIRRFQSRIRRKNGINLRCVGVDFGSRGIMGIYGRSY</sequence>
<organism evidence="1 2">
    <name type="scientific">Phaeosphaeria nodorum (strain SN15 / ATCC MYA-4574 / FGSC 10173)</name>
    <name type="common">Glume blotch fungus</name>
    <name type="synonym">Parastagonospora nodorum</name>
    <dbReference type="NCBI Taxonomy" id="321614"/>
    <lineage>
        <taxon>Eukaryota</taxon>
        <taxon>Fungi</taxon>
        <taxon>Dikarya</taxon>
        <taxon>Ascomycota</taxon>
        <taxon>Pezizomycotina</taxon>
        <taxon>Dothideomycetes</taxon>
        <taxon>Pleosporomycetidae</taxon>
        <taxon>Pleosporales</taxon>
        <taxon>Pleosporineae</taxon>
        <taxon>Phaeosphaeriaceae</taxon>
        <taxon>Parastagonospora</taxon>
    </lineage>
</organism>
<dbReference type="EMBL" id="CP069030">
    <property type="protein sequence ID" value="QRC98096.1"/>
    <property type="molecule type" value="Genomic_DNA"/>
</dbReference>
<proteinExistence type="predicted"/>
<accession>A0A7U2F3M5</accession>
<evidence type="ECO:0000313" key="1">
    <source>
        <dbReference type="EMBL" id="QRC98096.1"/>
    </source>
</evidence>
<gene>
    <name evidence="1" type="ORF">JI435_042080</name>
</gene>
<protein>
    <submittedName>
        <fullName evidence="1">Uncharacterized protein</fullName>
    </submittedName>
</protein>
<dbReference type="Proteomes" id="UP000663193">
    <property type="component" value="Chromosome 8"/>
</dbReference>
<reference evidence="2" key="1">
    <citation type="journal article" date="2021" name="BMC Genomics">
        <title>Chromosome-level genome assembly and manually-curated proteome of model necrotroph Parastagonospora nodorum Sn15 reveals a genome-wide trove of candidate effector homologs, and redundancy of virulence-related functions within an accessory chromosome.</title>
        <authorList>
            <person name="Bertazzoni S."/>
            <person name="Jones D.A.B."/>
            <person name="Phan H.T."/>
            <person name="Tan K.-C."/>
            <person name="Hane J.K."/>
        </authorList>
    </citation>
    <scope>NUCLEOTIDE SEQUENCE [LARGE SCALE GENOMIC DNA]</scope>
    <source>
        <strain evidence="2">SN15 / ATCC MYA-4574 / FGSC 10173)</strain>
    </source>
</reference>
<keyword evidence="2" id="KW-1185">Reference proteome</keyword>